<evidence type="ECO:0008006" key="4">
    <source>
        <dbReference type="Google" id="ProtNLM"/>
    </source>
</evidence>
<dbReference type="Proteomes" id="UP000486760">
    <property type="component" value="Unassembled WGS sequence"/>
</dbReference>
<keyword evidence="1" id="KW-0812">Transmembrane</keyword>
<evidence type="ECO:0000256" key="1">
    <source>
        <dbReference type="SAM" id="Phobius"/>
    </source>
</evidence>
<comment type="caution">
    <text evidence="2">The sequence shown here is derived from an EMBL/GenBank/DDBJ whole genome shotgun (WGS) entry which is preliminary data.</text>
</comment>
<feature type="transmembrane region" description="Helical" evidence="1">
    <location>
        <begin position="12"/>
        <end position="32"/>
    </location>
</feature>
<reference evidence="2 3" key="1">
    <citation type="submission" date="2019-08" db="EMBL/GenBank/DDBJ databases">
        <title>Bioinformatics analysis of the strain L3 and L5.</title>
        <authorList>
            <person name="Li X."/>
        </authorList>
    </citation>
    <scope>NUCLEOTIDE SEQUENCE [LARGE SCALE GENOMIC DNA]</scope>
    <source>
        <strain evidence="2 3">L5</strain>
    </source>
</reference>
<protein>
    <recommendedName>
        <fullName evidence="4">Toxin CptA</fullName>
    </recommendedName>
</protein>
<keyword evidence="1" id="KW-0472">Membrane</keyword>
<dbReference type="EMBL" id="VTPY01000001">
    <property type="protein sequence ID" value="KAA0014390.1"/>
    <property type="molecule type" value="Genomic_DNA"/>
</dbReference>
<dbReference type="AlphaFoldDB" id="A0A7V7KI41"/>
<proteinExistence type="predicted"/>
<keyword evidence="3" id="KW-1185">Reference proteome</keyword>
<evidence type="ECO:0000313" key="2">
    <source>
        <dbReference type="EMBL" id="KAA0014390.1"/>
    </source>
</evidence>
<name>A0A7V7KI41_9GAMM</name>
<accession>A0A7V7KI41</accession>
<evidence type="ECO:0000313" key="3">
    <source>
        <dbReference type="Proteomes" id="UP000486760"/>
    </source>
</evidence>
<sequence>MALVIVGTLAGYASTWLLGLGVVWLVTLNVWLRRRQLSGELRLVPQPDTGWRWLWRPDGESELQPVTLRCIYLGPWLMGLVVDGRSLWLWPDSAPSEALRQLRRALIRVS</sequence>
<keyword evidence="1" id="KW-1133">Transmembrane helix</keyword>
<gene>
    <name evidence="2" type="ORF">F0A17_01680</name>
</gene>
<dbReference type="RefSeq" id="WP_149326601.1">
    <property type="nucleotide sequence ID" value="NZ_VTPY01000001.1"/>
</dbReference>
<organism evidence="2 3">
    <name type="scientific">Billgrantia pellis</name>
    <dbReference type="NCBI Taxonomy" id="2606936"/>
    <lineage>
        <taxon>Bacteria</taxon>
        <taxon>Pseudomonadati</taxon>
        <taxon>Pseudomonadota</taxon>
        <taxon>Gammaproteobacteria</taxon>
        <taxon>Oceanospirillales</taxon>
        <taxon>Halomonadaceae</taxon>
        <taxon>Billgrantia</taxon>
    </lineage>
</organism>